<gene>
    <name evidence="9" type="ORF">UFOPK3564_01541</name>
</gene>
<feature type="transmembrane region" description="Helical" evidence="8">
    <location>
        <begin position="139"/>
        <end position="157"/>
    </location>
</feature>
<keyword evidence="5 8" id="KW-0812">Transmembrane</keyword>
<dbReference type="PANTHER" id="PTHR42893">
    <property type="entry name" value="PROTEIN DETOXIFICATION 44, CHLOROPLASTIC-RELATED"/>
    <property type="match status" value="1"/>
</dbReference>
<dbReference type="InterPro" id="IPR048279">
    <property type="entry name" value="MdtK-like"/>
</dbReference>
<evidence type="ECO:0000256" key="8">
    <source>
        <dbReference type="SAM" id="Phobius"/>
    </source>
</evidence>
<feature type="transmembrane region" description="Helical" evidence="8">
    <location>
        <begin position="236"/>
        <end position="263"/>
    </location>
</feature>
<evidence type="ECO:0000256" key="7">
    <source>
        <dbReference type="ARBA" id="ARBA00023136"/>
    </source>
</evidence>
<accession>A0A6J7H9M6</accession>
<evidence type="ECO:0000256" key="3">
    <source>
        <dbReference type="ARBA" id="ARBA00022448"/>
    </source>
</evidence>
<dbReference type="PIRSF" id="PIRSF006603">
    <property type="entry name" value="DinF"/>
    <property type="match status" value="1"/>
</dbReference>
<keyword evidence="3" id="KW-0813">Transport</keyword>
<organism evidence="9">
    <name type="scientific">freshwater metagenome</name>
    <dbReference type="NCBI Taxonomy" id="449393"/>
    <lineage>
        <taxon>unclassified sequences</taxon>
        <taxon>metagenomes</taxon>
        <taxon>ecological metagenomes</taxon>
    </lineage>
</organism>
<feature type="transmembrane region" description="Helical" evidence="8">
    <location>
        <begin position="356"/>
        <end position="378"/>
    </location>
</feature>
<feature type="transmembrane region" description="Helical" evidence="8">
    <location>
        <begin position="385"/>
        <end position="402"/>
    </location>
</feature>
<feature type="transmembrane region" description="Helical" evidence="8">
    <location>
        <begin position="275"/>
        <end position="298"/>
    </location>
</feature>
<keyword evidence="6 8" id="KW-1133">Transmembrane helix</keyword>
<keyword evidence="7 8" id="KW-0472">Membrane</keyword>
<evidence type="ECO:0000256" key="1">
    <source>
        <dbReference type="ARBA" id="ARBA00004651"/>
    </source>
</evidence>
<feature type="transmembrane region" description="Helical" evidence="8">
    <location>
        <begin position="12"/>
        <end position="32"/>
    </location>
</feature>
<comment type="similarity">
    <text evidence="2">Belongs to the multi antimicrobial extrusion (MATE) (TC 2.A.66.1) family.</text>
</comment>
<evidence type="ECO:0000256" key="5">
    <source>
        <dbReference type="ARBA" id="ARBA00022692"/>
    </source>
</evidence>
<feature type="transmembrane region" description="Helical" evidence="8">
    <location>
        <begin position="169"/>
        <end position="188"/>
    </location>
</feature>
<evidence type="ECO:0000256" key="4">
    <source>
        <dbReference type="ARBA" id="ARBA00022475"/>
    </source>
</evidence>
<dbReference type="GO" id="GO:0015297">
    <property type="term" value="F:antiporter activity"/>
    <property type="evidence" value="ECO:0007669"/>
    <property type="project" value="InterPro"/>
</dbReference>
<reference evidence="9" key="1">
    <citation type="submission" date="2020-05" db="EMBL/GenBank/DDBJ databases">
        <authorList>
            <person name="Chiriac C."/>
            <person name="Salcher M."/>
            <person name="Ghai R."/>
            <person name="Kavagutti S V."/>
        </authorList>
    </citation>
    <scope>NUCLEOTIDE SEQUENCE</scope>
</reference>
<evidence type="ECO:0000256" key="2">
    <source>
        <dbReference type="ARBA" id="ARBA00010199"/>
    </source>
</evidence>
<dbReference type="EMBL" id="CAFBMK010000079">
    <property type="protein sequence ID" value="CAB4915586.1"/>
    <property type="molecule type" value="Genomic_DNA"/>
</dbReference>
<feature type="transmembrane region" description="Helical" evidence="8">
    <location>
        <begin position="97"/>
        <end position="119"/>
    </location>
</feature>
<comment type="subcellular location">
    <subcellularLocation>
        <location evidence="1">Cell membrane</location>
        <topology evidence="1">Multi-pass membrane protein</topology>
    </subcellularLocation>
</comment>
<dbReference type="InterPro" id="IPR002528">
    <property type="entry name" value="MATE_fam"/>
</dbReference>
<feature type="transmembrane region" description="Helical" evidence="8">
    <location>
        <begin position="194"/>
        <end position="215"/>
    </location>
</feature>
<dbReference type="PANTHER" id="PTHR42893:SF46">
    <property type="entry name" value="PROTEIN DETOXIFICATION 44, CHLOROPLASTIC"/>
    <property type="match status" value="1"/>
</dbReference>
<dbReference type="GO" id="GO:0005886">
    <property type="term" value="C:plasma membrane"/>
    <property type="evidence" value="ECO:0007669"/>
    <property type="project" value="UniProtKB-SubCell"/>
</dbReference>
<evidence type="ECO:0000256" key="6">
    <source>
        <dbReference type="ARBA" id="ARBA00022989"/>
    </source>
</evidence>
<feature type="transmembrane region" description="Helical" evidence="8">
    <location>
        <begin position="318"/>
        <end position="344"/>
    </location>
</feature>
<feature type="transmembrane region" description="Helical" evidence="8">
    <location>
        <begin position="408"/>
        <end position="428"/>
    </location>
</feature>
<dbReference type="AlphaFoldDB" id="A0A6J7H9M6"/>
<protein>
    <submittedName>
        <fullName evidence="9">Unannotated protein</fullName>
    </submittedName>
</protein>
<dbReference type="Pfam" id="PF01554">
    <property type="entry name" value="MatE"/>
    <property type="match status" value="2"/>
</dbReference>
<name>A0A6J7H9M6_9ZZZZ</name>
<dbReference type="NCBIfam" id="TIGR00797">
    <property type="entry name" value="matE"/>
    <property type="match status" value="1"/>
</dbReference>
<dbReference type="InterPro" id="IPR044644">
    <property type="entry name" value="DinF-like"/>
</dbReference>
<proteinExistence type="inferred from homology"/>
<dbReference type="GO" id="GO:0042910">
    <property type="term" value="F:xenobiotic transmembrane transporter activity"/>
    <property type="evidence" value="ECO:0007669"/>
    <property type="project" value="InterPro"/>
</dbReference>
<keyword evidence="4" id="KW-1003">Cell membrane</keyword>
<evidence type="ECO:0000313" key="9">
    <source>
        <dbReference type="EMBL" id="CAB4915586.1"/>
    </source>
</evidence>
<feature type="transmembrane region" description="Helical" evidence="8">
    <location>
        <begin position="44"/>
        <end position="76"/>
    </location>
</feature>
<sequence length="446" mass="45656">MPALRSPHDREILRLALPALVTLAAEPTYLLVDTAMVGHLGAAPLAALALAVSVLGTVAGLGVVTTYATTAAVARLSGAARGDPARDADLRRLAAQALWLGGAVGLLGAVVVVGLGPLWIDALGGRGATADDAARYLRIAAPGLAFALLSMAAQGWLRGTGDLRTPLLIVLLGNLVNLVLNPLLVYGADLGLEGSALATLVGQVTMGALFVRLLWRASATPAVPVDRRPSLVLLRRLGSTGGFLLVRTGALLLTFAVASAVAARIDEPSLAAHQIGWQLFLFLALVLDAAAIAGQVLIGRALGAGRVDEALEASRRMVLLTVTVGLLAAVVLFALRGVLVGAFTDDAAVRDRALDLWPALCAMLPFAAAVFAFDGILIGAGDARYLAGAMVLAAVVGVPATVGLREAGAGIAGVWGGIVVVMAARLAATWWRWRGGRWATPGAWRG</sequence>